<dbReference type="InterPro" id="IPR001245">
    <property type="entry name" value="Ser-Thr/Tyr_kinase_cat_dom"/>
</dbReference>
<gene>
    <name evidence="4" type="ORF">LSAT_V11C700367050</name>
</gene>
<dbReference type="PROSITE" id="PS50011">
    <property type="entry name" value="PROTEIN_KINASE_DOM"/>
    <property type="match status" value="1"/>
</dbReference>
<comment type="subcellular location">
    <subcellularLocation>
        <location evidence="1">Cell membrane</location>
    </subcellularLocation>
</comment>
<dbReference type="InterPro" id="IPR000719">
    <property type="entry name" value="Prot_kinase_dom"/>
</dbReference>
<dbReference type="Proteomes" id="UP000235145">
    <property type="component" value="Unassembled WGS sequence"/>
</dbReference>
<dbReference type="Pfam" id="PF07714">
    <property type="entry name" value="PK_Tyr_Ser-Thr"/>
    <property type="match status" value="1"/>
</dbReference>
<dbReference type="Gene3D" id="1.10.510.10">
    <property type="entry name" value="Transferase(Phosphotransferase) domain 1"/>
    <property type="match status" value="1"/>
</dbReference>
<keyword evidence="2" id="KW-0472">Membrane</keyword>
<dbReference type="InterPro" id="IPR011009">
    <property type="entry name" value="Kinase-like_dom_sf"/>
</dbReference>
<evidence type="ECO:0000259" key="3">
    <source>
        <dbReference type="PROSITE" id="PS50011"/>
    </source>
</evidence>
<reference evidence="4 5" key="1">
    <citation type="journal article" date="2017" name="Nat. Commun.">
        <title>Genome assembly with in vitro proximity ligation data and whole-genome triplication in lettuce.</title>
        <authorList>
            <person name="Reyes-Chin-Wo S."/>
            <person name="Wang Z."/>
            <person name="Yang X."/>
            <person name="Kozik A."/>
            <person name="Arikit S."/>
            <person name="Song C."/>
            <person name="Xia L."/>
            <person name="Froenicke L."/>
            <person name="Lavelle D.O."/>
            <person name="Truco M.J."/>
            <person name="Xia R."/>
            <person name="Zhu S."/>
            <person name="Xu C."/>
            <person name="Xu H."/>
            <person name="Xu X."/>
            <person name="Cox K."/>
            <person name="Korf I."/>
            <person name="Meyers B.C."/>
            <person name="Michelmore R.W."/>
        </authorList>
    </citation>
    <scope>NUCLEOTIDE SEQUENCE [LARGE SCALE GENOMIC DNA]</scope>
    <source>
        <strain evidence="5">cv. Salinas</strain>
        <tissue evidence="4">Seedlings</tissue>
    </source>
</reference>
<sequence>MAEVVFKLESILSQERESSNSIVNEERFIYKVRAFFTGKVDIMSDGAVGSKSMKQDGKVVSKSDFSAHHIRKFAYNELVSATNNFKDMERCPTSYTSIYKGWVDEKSYAPTKCGIGLAIYVREEDILTWKWKVLNYIGNLAVQLDLKLLEFSHPNITRLLGYCLTNVTMFWVYELIPGIWLDDHLFKAPDRTPLSWAARLKIAHGAAQGLSFFHQRNRPAYNNFEGNHILVDRVMYTAFRILMLGFPIMK</sequence>
<dbReference type="AlphaFoldDB" id="A0A9R1X5G7"/>
<keyword evidence="5" id="KW-1185">Reference proteome</keyword>
<accession>A0A9R1X5G7</accession>
<evidence type="ECO:0000313" key="4">
    <source>
        <dbReference type="EMBL" id="KAJ0196697.1"/>
    </source>
</evidence>
<dbReference type="Gramene" id="rna-gnl|WGS:NBSK|LSAT_7X62760_mrna">
    <property type="protein sequence ID" value="cds-PLY98426.1"/>
    <property type="gene ID" value="gene-LSAT_7X62760"/>
</dbReference>
<evidence type="ECO:0000256" key="1">
    <source>
        <dbReference type="ARBA" id="ARBA00004236"/>
    </source>
</evidence>
<proteinExistence type="predicted"/>
<dbReference type="InterPro" id="IPR050823">
    <property type="entry name" value="Plant_Ser_Thr_Prot_Kinase"/>
</dbReference>
<dbReference type="GO" id="GO:0004672">
    <property type="term" value="F:protein kinase activity"/>
    <property type="evidence" value="ECO:0007669"/>
    <property type="project" value="InterPro"/>
</dbReference>
<comment type="caution">
    <text evidence="4">The sequence shown here is derived from an EMBL/GenBank/DDBJ whole genome shotgun (WGS) entry which is preliminary data.</text>
</comment>
<evidence type="ECO:0000256" key="2">
    <source>
        <dbReference type="ARBA" id="ARBA00022475"/>
    </source>
</evidence>
<keyword evidence="2" id="KW-1003">Cell membrane</keyword>
<organism evidence="4 5">
    <name type="scientific">Lactuca sativa</name>
    <name type="common">Garden lettuce</name>
    <dbReference type="NCBI Taxonomy" id="4236"/>
    <lineage>
        <taxon>Eukaryota</taxon>
        <taxon>Viridiplantae</taxon>
        <taxon>Streptophyta</taxon>
        <taxon>Embryophyta</taxon>
        <taxon>Tracheophyta</taxon>
        <taxon>Spermatophyta</taxon>
        <taxon>Magnoliopsida</taxon>
        <taxon>eudicotyledons</taxon>
        <taxon>Gunneridae</taxon>
        <taxon>Pentapetalae</taxon>
        <taxon>asterids</taxon>
        <taxon>campanulids</taxon>
        <taxon>Asterales</taxon>
        <taxon>Asteraceae</taxon>
        <taxon>Cichorioideae</taxon>
        <taxon>Cichorieae</taxon>
        <taxon>Lactucinae</taxon>
        <taxon>Lactuca</taxon>
    </lineage>
</organism>
<feature type="domain" description="Protein kinase" evidence="3">
    <location>
        <begin position="37"/>
        <end position="250"/>
    </location>
</feature>
<protein>
    <recommendedName>
        <fullName evidence="3">Protein kinase domain-containing protein</fullName>
    </recommendedName>
</protein>
<dbReference type="PANTHER" id="PTHR45621">
    <property type="entry name" value="OS01G0588500 PROTEIN-RELATED"/>
    <property type="match status" value="1"/>
</dbReference>
<dbReference type="SUPFAM" id="SSF56112">
    <property type="entry name" value="Protein kinase-like (PK-like)"/>
    <property type="match status" value="1"/>
</dbReference>
<name>A0A9R1X5G7_LACSA</name>
<dbReference type="GO" id="GO:0005524">
    <property type="term" value="F:ATP binding"/>
    <property type="evidence" value="ECO:0007669"/>
    <property type="project" value="InterPro"/>
</dbReference>
<dbReference type="GO" id="GO:0005886">
    <property type="term" value="C:plasma membrane"/>
    <property type="evidence" value="ECO:0007669"/>
    <property type="project" value="UniProtKB-SubCell"/>
</dbReference>
<evidence type="ECO:0000313" key="5">
    <source>
        <dbReference type="Proteomes" id="UP000235145"/>
    </source>
</evidence>
<dbReference type="EMBL" id="NBSK02000007">
    <property type="protein sequence ID" value="KAJ0196697.1"/>
    <property type="molecule type" value="Genomic_DNA"/>
</dbReference>